<evidence type="ECO:0000313" key="7">
    <source>
        <dbReference type="EMBL" id="GBB92043.1"/>
    </source>
</evidence>
<dbReference type="PROSITE" id="PS50089">
    <property type="entry name" value="ZF_RING_2"/>
    <property type="match status" value="1"/>
</dbReference>
<evidence type="ECO:0000313" key="9">
    <source>
        <dbReference type="Proteomes" id="UP000247702"/>
    </source>
</evidence>
<reference evidence="7 9" key="1">
    <citation type="submission" date="2017-11" db="EMBL/GenBank/DDBJ databases">
        <title>The genome of Rhizophagus clarus HR1 reveals common genetic basis of auxotrophy among arbuscular mycorrhizal fungi.</title>
        <authorList>
            <person name="Kobayashi Y."/>
        </authorList>
    </citation>
    <scope>NUCLEOTIDE SEQUENCE [LARGE SCALE GENOMIC DNA]</scope>
    <source>
        <strain evidence="7 9">HR1</strain>
    </source>
</reference>
<dbReference type="GO" id="GO:0061630">
    <property type="term" value="F:ubiquitin protein ligase activity"/>
    <property type="evidence" value="ECO:0007669"/>
    <property type="project" value="TreeGrafter"/>
</dbReference>
<dbReference type="GO" id="GO:0008270">
    <property type="term" value="F:zinc ion binding"/>
    <property type="evidence" value="ECO:0007669"/>
    <property type="project" value="UniProtKB-KW"/>
</dbReference>
<feature type="region of interest" description="Disordered" evidence="5">
    <location>
        <begin position="1"/>
        <end position="77"/>
    </location>
</feature>
<dbReference type="Proteomes" id="UP000247702">
    <property type="component" value="Unassembled WGS sequence"/>
</dbReference>
<dbReference type="OrthoDB" id="8062037at2759"/>
<evidence type="ECO:0000256" key="3">
    <source>
        <dbReference type="ARBA" id="ARBA00022833"/>
    </source>
</evidence>
<proteinExistence type="predicted"/>
<feature type="compositionally biased region" description="Low complexity" evidence="5">
    <location>
        <begin position="204"/>
        <end position="214"/>
    </location>
</feature>
<feature type="compositionally biased region" description="Low complexity" evidence="5">
    <location>
        <begin position="48"/>
        <end position="77"/>
    </location>
</feature>
<evidence type="ECO:0000256" key="1">
    <source>
        <dbReference type="ARBA" id="ARBA00022723"/>
    </source>
</evidence>
<keyword evidence="2 4" id="KW-0863">Zinc-finger</keyword>
<gene>
    <name evidence="8" type="ORF">RCL2_002050700</name>
    <name evidence="7" type="ORF">RclHR1_19580003</name>
</gene>
<evidence type="ECO:0000256" key="5">
    <source>
        <dbReference type="SAM" id="MobiDB-lite"/>
    </source>
</evidence>
<dbReference type="PANTHER" id="PTHR45969">
    <property type="entry name" value="RING ZINC FINGER PROTEIN-RELATED"/>
    <property type="match status" value="1"/>
</dbReference>
<dbReference type="SMART" id="SM00184">
    <property type="entry name" value="RING"/>
    <property type="match status" value="2"/>
</dbReference>
<evidence type="ECO:0000259" key="6">
    <source>
        <dbReference type="PROSITE" id="PS50089"/>
    </source>
</evidence>
<dbReference type="InterPro" id="IPR013083">
    <property type="entry name" value="Znf_RING/FYVE/PHD"/>
</dbReference>
<feature type="compositionally biased region" description="Polar residues" evidence="5">
    <location>
        <begin position="227"/>
        <end position="245"/>
    </location>
</feature>
<evidence type="ECO:0000313" key="8">
    <source>
        <dbReference type="EMBL" id="GES93763.1"/>
    </source>
</evidence>
<name>A0A2Z6QNY6_9GLOM</name>
<dbReference type="EMBL" id="BEXD01001066">
    <property type="protein sequence ID" value="GBB92043.1"/>
    <property type="molecule type" value="Genomic_DNA"/>
</dbReference>
<dbReference type="InterPro" id="IPR001841">
    <property type="entry name" value="Znf_RING"/>
</dbReference>
<accession>A0A2Z6QNY6</accession>
<dbReference type="InterPro" id="IPR017907">
    <property type="entry name" value="Znf_RING_CS"/>
</dbReference>
<feature type="domain" description="RING-type" evidence="6">
    <location>
        <begin position="140"/>
        <end position="193"/>
    </location>
</feature>
<dbReference type="Pfam" id="PF13639">
    <property type="entry name" value="zf-RING_2"/>
    <property type="match status" value="1"/>
</dbReference>
<evidence type="ECO:0000256" key="2">
    <source>
        <dbReference type="ARBA" id="ARBA00022771"/>
    </source>
</evidence>
<dbReference type="STRING" id="94130.A0A2Z6QNY6"/>
<feature type="region of interest" description="Disordered" evidence="5">
    <location>
        <begin position="199"/>
        <end position="262"/>
    </location>
</feature>
<dbReference type="Proteomes" id="UP000615446">
    <property type="component" value="Unassembled WGS sequence"/>
</dbReference>
<evidence type="ECO:0000256" key="4">
    <source>
        <dbReference type="PROSITE-ProRule" id="PRU00175"/>
    </source>
</evidence>
<dbReference type="GO" id="GO:0016567">
    <property type="term" value="P:protein ubiquitination"/>
    <property type="evidence" value="ECO:0007669"/>
    <property type="project" value="TreeGrafter"/>
</dbReference>
<keyword evidence="9" id="KW-1185">Reference proteome</keyword>
<dbReference type="EMBL" id="BLAL01000229">
    <property type="protein sequence ID" value="GES93763.1"/>
    <property type="molecule type" value="Genomic_DNA"/>
</dbReference>
<sequence>MDGQNNQNTNVNQPQQSTPNQSPPQQNGGFPGLFFPINIIFRERARPSGENNSQDNQQSQQPQQPQQPQPQEGQQEQNPQFQFFIYPIPGGDGQTTPGVFFFTPFFFPTQQVQKRASESALKKLPIITITKEHVDSQASCPICLEPFPLSVEQEENEKTDQKVSVRQMPCNHMFCESCLFQWLRQNNTCPLCRKEIEETETQESDNNNESTTNTPLNIPIFGMMNVGNPSTPPSETANATQPNSRPHTHTHTHTHTHNSQSQSSCALANVGCCEETENNTPSPIITLPQCHHRFHASCLRTSLLVEGYSPGDFNSIPHPLNFHCPTCRSPAIVQSSMLKIPTTPRDEQQEQQVIPFDLPITIHIPESDDMDLD</sequence>
<dbReference type="PANTHER" id="PTHR45969:SF69">
    <property type="entry name" value="FINGER DOMAIN PROTEIN, PUTATIVE (AFU_ORTHOLOGUE AFUA_3G12190)-RELATED"/>
    <property type="match status" value="1"/>
</dbReference>
<dbReference type="AlphaFoldDB" id="A0A2Z6QNY6"/>
<feature type="compositionally biased region" description="Low complexity" evidence="5">
    <location>
        <begin position="1"/>
        <end position="27"/>
    </location>
</feature>
<protein>
    <submittedName>
        <fullName evidence="8">E3 ubiquitin-protein ligase RING1-like</fullName>
    </submittedName>
</protein>
<feature type="compositionally biased region" description="Basic residues" evidence="5">
    <location>
        <begin position="246"/>
        <end position="256"/>
    </location>
</feature>
<organism evidence="7 9">
    <name type="scientific">Rhizophagus clarus</name>
    <dbReference type="NCBI Taxonomy" id="94130"/>
    <lineage>
        <taxon>Eukaryota</taxon>
        <taxon>Fungi</taxon>
        <taxon>Fungi incertae sedis</taxon>
        <taxon>Mucoromycota</taxon>
        <taxon>Glomeromycotina</taxon>
        <taxon>Glomeromycetes</taxon>
        <taxon>Glomerales</taxon>
        <taxon>Glomeraceae</taxon>
        <taxon>Rhizophagus</taxon>
    </lineage>
</organism>
<keyword evidence="3" id="KW-0862">Zinc</keyword>
<dbReference type="PROSITE" id="PS00518">
    <property type="entry name" value="ZF_RING_1"/>
    <property type="match status" value="1"/>
</dbReference>
<dbReference type="SUPFAM" id="SSF57850">
    <property type="entry name" value="RING/U-box"/>
    <property type="match status" value="2"/>
</dbReference>
<dbReference type="Gene3D" id="3.30.40.10">
    <property type="entry name" value="Zinc/RING finger domain, C3HC4 (zinc finger)"/>
    <property type="match status" value="2"/>
</dbReference>
<reference evidence="8" key="2">
    <citation type="submission" date="2019-10" db="EMBL/GenBank/DDBJ databases">
        <title>Conservation and host-specific expression of non-tandemly repeated heterogenous ribosome RNA gene in arbuscular mycorrhizal fungi.</title>
        <authorList>
            <person name="Maeda T."/>
            <person name="Kobayashi Y."/>
            <person name="Nakagawa T."/>
            <person name="Ezawa T."/>
            <person name="Yamaguchi K."/>
            <person name="Bino T."/>
            <person name="Nishimoto Y."/>
            <person name="Shigenobu S."/>
            <person name="Kawaguchi M."/>
        </authorList>
    </citation>
    <scope>NUCLEOTIDE SEQUENCE</scope>
    <source>
        <strain evidence="8">HR1</strain>
    </source>
</reference>
<comment type="caution">
    <text evidence="7">The sequence shown here is derived from an EMBL/GenBank/DDBJ whole genome shotgun (WGS) entry which is preliminary data.</text>
</comment>
<keyword evidence="1" id="KW-0479">Metal-binding</keyword>